<evidence type="ECO:0000256" key="1">
    <source>
        <dbReference type="ARBA" id="ARBA00023002"/>
    </source>
</evidence>
<dbReference type="InterPro" id="IPR046373">
    <property type="entry name" value="Acyl-CoA_Oxase/DH_mid-dom_sf"/>
</dbReference>
<evidence type="ECO:0000259" key="3">
    <source>
        <dbReference type="Pfam" id="PF02771"/>
    </source>
</evidence>
<dbReference type="Pfam" id="PF02771">
    <property type="entry name" value="Acyl-CoA_dh_N"/>
    <property type="match status" value="1"/>
</dbReference>
<sequence>MQTFVTEAVDWPDTAPALRERVRALVAEHGERDQVRRANSWTKPDPQFSRKLGKAGLLGMTWPKEYGGHERSQLERYVAIEELLAAGAPVGAHWIADRQSGPLLLRLGNEELKRRWVPAIARGEAFACIGLSEPGSGSDLASVRTAARRDGDGWVLDGQKVWTTGAHVSHFMIALVRTEAGSERQKGLSQLVVPMDTPGVTVKPIVDLTGAHEFNEVFFDQVRLPGSALLGTEGEGWKQATAELSLERSGPERYLSSMVLFLELVRHASVHRNPELDMLVGRLAAEAWTLRLMSASVAAKLARGEDPALEATMVKDLGNSYEQAIPQLVQAAVDFGSPDNEVLRAVCFYLLQVSPSFSLRGGTREIVKGIIARGLGLR</sequence>
<comment type="caution">
    <text evidence="4">The sequence shown here is derived from an EMBL/GenBank/DDBJ whole genome shotgun (WGS) entry which is preliminary data.</text>
</comment>
<keyword evidence="5" id="KW-1185">Reference proteome</keyword>
<dbReference type="Pfam" id="PF02770">
    <property type="entry name" value="Acyl-CoA_dh_M"/>
    <property type="match status" value="1"/>
</dbReference>
<proteinExistence type="predicted"/>
<dbReference type="Proteomes" id="UP000755104">
    <property type="component" value="Unassembled WGS sequence"/>
</dbReference>
<dbReference type="InterPro" id="IPR006089">
    <property type="entry name" value="Acyl-CoA_DH_CS"/>
</dbReference>
<reference evidence="4 5" key="1">
    <citation type="submission" date="2021-08" db="EMBL/GenBank/DDBJ databases">
        <title>Comparative Genomics Analysis of the Genus Qipengyuania Reveals Extensive Genetic Diversity and Metabolic Versatility, Including the Description of Fifteen Novel Species.</title>
        <authorList>
            <person name="Liu Y."/>
        </authorList>
    </citation>
    <scope>NUCLEOTIDE SEQUENCE [LARGE SCALE GENOMIC DNA]</scope>
    <source>
        <strain evidence="4 5">6D47A</strain>
    </source>
</reference>
<dbReference type="InterPro" id="IPR013786">
    <property type="entry name" value="AcylCoA_DH/ox_N"/>
</dbReference>
<evidence type="ECO:0000313" key="4">
    <source>
        <dbReference type="EMBL" id="MBX7483442.1"/>
    </source>
</evidence>
<dbReference type="PANTHER" id="PTHR43292:SF4">
    <property type="entry name" value="ACYL-COA DEHYDROGENASE FADE34"/>
    <property type="match status" value="1"/>
</dbReference>
<dbReference type="InterPro" id="IPR052161">
    <property type="entry name" value="Mycobact_Acyl-CoA_DH"/>
</dbReference>
<dbReference type="Gene3D" id="1.10.540.10">
    <property type="entry name" value="Acyl-CoA dehydrogenase/oxidase, N-terminal domain"/>
    <property type="match status" value="1"/>
</dbReference>
<organism evidence="4 5">
    <name type="scientific">Qipengyuania qiaonensis</name>
    <dbReference type="NCBI Taxonomy" id="2867240"/>
    <lineage>
        <taxon>Bacteria</taxon>
        <taxon>Pseudomonadati</taxon>
        <taxon>Pseudomonadota</taxon>
        <taxon>Alphaproteobacteria</taxon>
        <taxon>Sphingomonadales</taxon>
        <taxon>Erythrobacteraceae</taxon>
        <taxon>Qipengyuania</taxon>
    </lineage>
</organism>
<dbReference type="InterPro" id="IPR037069">
    <property type="entry name" value="AcylCoA_DH/ox_N_sf"/>
</dbReference>
<feature type="domain" description="Acyl-CoA oxidase/dehydrogenase middle" evidence="2">
    <location>
        <begin position="128"/>
        <end position="222"/>
    </location>
</feature>
<dbReference type="Gene3D" id="2.40.110.10">
    <property type="entry name" value="Butyryl-CoA Dehydrogenase, subunit A, domain 2"/>
    <property type="match status" value="1"/>
</dbReference>
<gene>
    <name evidence="4" type="ORF">K3174_12950</name>
</gene>
<feature type="domain" description="Acyl-CoA dehydrogenase/oxidase N-terminal" evidence="3">
    <location>
        <begin position="16"/>
        <end position="124"/>
    </location>
</feature>
<evidence type="ECO:0000313" key="5">
    <source>
        <dbReference type="Proteomes" id="UP000755104"/>
    </source>
</evidence>
<name>A0ABS7J7Z5_9SPHN</name>
<keyword evidence="1" id="KW-0560">Oxidoreductase</keyword>
<dbReference type="PROSITE" id="PS00072">
    <property type="entry name" value="ACYL_COA_DH_1"/>
    <property type="match status" value="1"/>
</dbReference>
<dbReference type="InterPro" id="IPR009100">
    <property type="entry name" value="AcylCoA_DH/oxidase_NM_dom_sf"/>
</dbReference>
<accession>A0ABS7J7Z5</accession>
<protein>
    <submittedName>
        <fullName evidence="4">Acyl-CoA dehydrogenase family protein</fullName>
    </submittedName>
</protein>
<dbReference type="SUPFAM" id="SSF56645">
    <property type="entry name" value="Acyl-CoA dehydrogenase NM domain-like"/>
    <property type="match status" value="1"/>
</dbReference>
<dbReference type="InterPro" id="IPR006091">
    <property type="entry name" value="Acyl-CoA_Oxase/DH_mid-dom"/>
</dbReference>
<dbReference type="PANTHER" id="PTHR43292">
    <property type="entry name" value="ACYL-COA DEHYDROGENASE"/>
    <property type="match status" value="1"/>
</dbReference>
<dbReference type="Gene3D" id="1.20.140.10">
    <property type="entry name" value="Butyryl-CoA Dehydrogenase, subunit A, domain 3"/>
    <property type="match status" value="1"/>
</dbReference>
<dbReference type="RefSeq" id="WP_221559206.1">
    <property type="nucleotide sequence ID" value="NZ_JAIGNO010000009.1"/>
</dbReference>
<evidence type="ECO:0000259" key="2">
    <source>
        <dbReference type="Pfam" id="PF02770"/>
    </source>
</evidence>
<dbReference type="EMBL" id="JAIGNO010000009">
    <property type="protein sequence ID" value="MBX7483442.1"/>
    <property type="molecule type" value="Genomic_DNA"/>
</dbReference>